<dbReference type="AlphaFoldDB" id="A0A5C3F9M0"/>
<evidence type="ECO:0000313" key="2">
    <source>
        <dbReference type="Proteomes" id="UP000323386"/>
    </source>
</evidence>
<gene>
    <name evidence="1" type="ORF">PSFLO_06596</name>
</gene>
<organism evidence="1 2">
    <name type="scientific">Pseudozyma flocculosa</name>
    <dbReference type="NCBI Taxonomy" id="84751"/>
    <lineage>
        <taxon>Eukaryota</taxon>
        <taxon>Fungi</taxon>
        <taxon>Dikarya</taxon>
        <taxon>Basidiomycota</taxon>
        <taxon>Ustilaginomycotina</taxon>
        <taxon>Ustilaginomycetes</taxon>
        <taxon>Ustilaginales</taxon>
        <taxon>Ustilaginaceae</taxon>
        <taxon>Pseudozyma</taxon>
    </lineage>
</organism>
<proteinExistence type="predicted"/>
<dbReference type="EMBL" id="OOIP01000024">
    <property type="protein sequence ID" value="SPO41114.1"/>
    <property type="molecule type" value="Genomic_DNA"/>
</dbReference>
<evidence type="ECO:0000313" key="1">
    <source>
        <dbReference type="EMBL" id="SPO41114.1"/>
    </source>
</evidence>
<reference evidence="1 2" key="1">
    <citation type="submission" date="2018-03" db="EMBL/GenBank/DDBJ databases">
        <authorList>
            <person name="Guldener U."/>
        </authorList>
    </citation>
    <scope>NUCLEOTIDE SEQUENCE [LARGE SCALE GENOMIC DNA]</scope>
    <source>
        <strain evidence="1 2">DAOM196992</strain>
    </source>
</reference>
<dbReference type="Proteomes" id="UP000323386">
    <property type="component" value="Unassembled WGS sequence"/>
</dbReference>
<accession>A0A5C3F9M0</accession>
<name>A0A5C3F9M0_9BASI</name>
<sequence length="367" mass="39876">MNSVRSHPRPPFDLRCEASYIILRPGDTRPARSDALGADDTRLVDGQLPLRITASESTSLLPGAGASRAELDVAALSGLEEGVSAFLQQLDRELAASIHKHLVEPLGHVFCGPYIERKRQVEPWIDSLAMSLSKMLEMPGAAERPGPFLDRGHGSKPLRQDLASFFASRGKGSAVAIGTMSLDEDVADLLEFLQTSQELPDKEEALLGFGSSDCSDDDDEELWAEDIDCLLDTAASYQRAHRGVCQPGHTTWQHQAPDEDFPVLCPSPLAMQSHLQAHGAGTPIGRPDHAPSLQLGLGERTDALGSSTRAHRWSSSFDPIIDVEMPSAREPSLKTLKRHRDAEAEARTPYGPEGCARLRLTQGNAWP</sequence>
<protein>
    <submittedName>
        <fullName evidence="1">Uncharacterized protein</fullName>
    </submittedName>
</protein>
<keyword evidence="2" id="KW-1185">Reference proteome</keyword>